<accession>A0AAV2IQ62</accession>
<keyword evidence="3" id="KW-1185">Reference proteome</keyword>
<name>A0AAV2IQ62_LYMST</name>
<feature type="non-terminal residue" evidence="2">
    <location>
        <position position="101"/>
    </location>
</feature>
<organism evidence="2 3">
    <name type="scientific">Lymnaea stagnalis</name>
    <name type="common">Great pond snail</name>
    <name type="synonym">Helix stagnalis</name>
    <dbReference type="NCBI Taxonomy" id="6523"/>
    <lineage>
        <taxon>Eukaryota</taxon>
        <taxon>Metazoa</taxon>
        <taxon>Spiralia</taxon>
        <taxon>Lophotrochozoa</taxon>
        <taxon>Mollusca</taxon>
        <taxon>Gastropoda</taxon>
        <taxon>Heterobranchia</taxon>
        <taxon>Euthyneura</taxon>
        <taxon>Panpulmonata</taxon>
        <taxon>Hygrophila</taxon>
        <taxon>Lymnaeoidea</taxon>
        <taxon>Lymnaeidae</taxon>
        <taxon>Lymnaea</taxon>
    </lineage>
</organism>
<gene>
    <name evidence="2" type="ORF">GSLYS_00021312001</name>
</gene>
<dbReference type="Proteomes" id="UP001497497">
    <property type="component" value="Unassembled WGS sequence"/>
</dbReference>
<evidence type="ECO:0000256" key="1">
    <source>
        <dbReference type="SAM" id="MobiDB-lite"/>
    </source>
</evidence>
<proteinExistence type="predicted"/>
<feature type="compositionally biased region" description="Polar residues" evidence="1">
    <location>
        <begin position="24"/>
        <end position="43"/>
    </location>
</feature>
<feature type="non-terminal residue" evidence="2">
    <location>
        <position position="1"/>
    </location>
</feature>
<evidence type="ECO:0000313" key="2">
    <source>
        <dbReference type="EMBL" id="CAL1547995.1"/>
    </source>
</evidence>
<dbReference type="EMBL" id="CAXITT010001133">
    <property type="protein sequence ID" value="CAL1547995.1"/>
    <property type="molecule type" value="Genomic_DNA"/>
</dbReference>
<feature type="compositionally biased region" description="Low complexity" evidence="1">
    <location>
        <begin position="72"/>
        <end position="84"/>
    </location>
</feature>
<sequence>REVTTGDTPPCTAGSSRRRLPKISHSQRTNGGSSDSYKQSTCKSLPMSRAMKHSPTLVFNHRYKKGRWHLPVSYSKSPKWSSPKTRVRPFKRRQIEKDPVD</sequence>
<comment type="caution">
    <text evidence="2">The sequence shown here is derived from an EMBL/GenBank/DDBJ whole genome shotgun (WGS) entry which is preliminary data.</text>
</comment>
<reference evidence="2 3" key="1">
    <citation type="submission" date="2024-04" db="EMBL/GenBank/DDBJ databases">
        <authorList>
            <consortium name="Genoscope - CEA"/>
            <person name="William W."/>
        </authorList>
    </citation>
    <scope>NUCLEOTIDE SEQUENCE [LARGE SCALE GENOMIC DNA]</scope>
</reference>
<feature type="region of interest" description="Disordered" evidence="1">
    <location>
        <begin position="1"/>
        <end position="56"/>
    </location>
</feature>
<evidence type="ECO:0000313" key="3">
    <source>
        <dbReference type="Proteomes" id="UP001497497"/>
    </source>
</evidence>
<protein>
    <submittedName>
        <fullName evidence="2">Uncharacterized protein</fullName>
    </submittedName>
</protein>
<dbReference type="AlphaFoldDB" id="A0AAV2IQ62"/>
<feature type="region of interest" description="Disordered" evidence="1">
    <location>
        <begin position="72"/>
        <end position="101"/>
    </location>
</feature>